<dbReference type="Pfam" id="PF06395">
    <property type="entry name" value="CDC24"/>
    <property type="match status" value="1"/>
</dbReference>
<dbReference type="SMART" id="SM00666">
    <property type="entry name" value="PB1"/>
    <property type="match status" value="1"/>
</dbReference>
<dbReference type="InterPro" id="IPR011993">
    <property type="entry name" value="PH-like_dom_sf"/>
</dbReference>
<dbReference type="GO" id="GO:0035556">
    <property type="term" value="P:intracellular signal transduction"/>
    <property type="evidence" value="ECO:0007669"/>
    <property type="project" value="InterPro"/>
</dbReference>
<dbReference type="InterPro" id="IPR010481">
    <property type="entry name" value="Cdc24/Scd1_N"/>
</dbReference>
<dbReference type="PROSITE" id="PS50010">
    <property type="entry name" value="DH_2"/>
    <property type="match status" value="1"/>
</dbReference>
<dbReference type="GO" id="GO:0000935">
    <property type="term" value="C:division septum"/>
    <property type="evidence" value="ECO:0007669"/>
    <property type="project" value="TreeGrafter"/>
</dbReference>
<feature type="compositionally biased region" description="Low complexity" evidence="2">
    <location>
        <begin position="742"/>
        <end position="775"/>
    </location>
</feature>
<evidence type="ECO:0000259" key="3">
    <source>
        <dbReference type="PROSITE" id="PS50003"/>
    </source>
</evidence>
<dbReference type="Gene3D" id="3.10.20.90">
    <property type="entry name" value="Phosphatidylinositol 3-kinase Catalytic Subunit, Chain A, domain 1"/>
    <property type="match status" value="1"/>
</dbReference>
<dbReference type="PROSITE" id="PS00741">
    <property type="entry name" value="DH_1"/>
    <property type="match status" value="1"/>
</dbReference>
<dbReference type="GO" id="GO:0043332">
    <property type="term" value="C:mating projection tip"/>
    <property type="evidence" value="ECO:0007669"/>
    <property type="project" value="TreeGrafter"/>
</dbReference>
<proteinExistence type="predicted"/>
<protein>
    <submittedName>
        <fullName evidence="6">Uncharacterized protein</fullName>
    </submittedName>
</protein>
<dbReference type="InterPro" id="IPR001849">
    <property type="entry name" value="PH_domain"/>
</dbReference>
<dbReference type="InterPro" id="IPR036872">
    <property type="entry name" value="CH_dom_sf"/>
</dbReference>
<dbReference type="EMBL" id="JAEPRB010000495">
    <property type="protein sequence ID" value="KAG2215675.1"/>
    <property type="molecule type" value="Genomic_DNA"/>
</dbReference>
<accession>A0A8H7VCS7</accession>
<dbReference type="OrthoDB" id="1594986at2759"/>
<dbReference type="InterPro" id="IPR000270">
    <property type="entry name" value="PB1_dom"/>
</dbReference>
<keyword evidence="1" id="KW-0175">Coiled coil</keyword>
<gene>
    <name evidence="6" type="ORF">INT45_009970</name>
</gene>
<dbReference type="GO" id="GO:0005737">
    <property type="term" value="C:cytoplasm"/>
    <property type="evidence" value="ECO:0007669"/>
    <property type="project" value="TreeGrafter"/>
</dbReference>
<dbReference type="CDD" id="cd13246">
    <property type="entry name" value="PH_Scd1"/>
    <property type="match status" value="1"/>
</dbReference>
<evidence type="ECO:0000313" key="7">
    <source>
        <dbReference type="Proteomes" id="UP000646827"/>
    </source>
</evidence>
<feature type="compositionally biased region" description="Polar residues" evidence="2">
    <location>
        <begin position="610"/>
        <end position="628"/>
    </location>
</feature>
<dbReference type="SUPFAM" id="SSF48065">
    <property type="entry name" value="DBL homology domain (DH-domain)"/>
    <property type="match status" value="1"/>
</dbReference>
<dbReference type="PROSITE" id="PS50003">
    <property type="entry name" value="PH_DOMAIN"/>
    <property type="match status" value="1"/>
</dbReference>
<feature type="compositionally biased region" description="Polar residues" evidence="2">
    <location>
        <begin position="791"/>
        <end position="801"/>
    </location>
</feature>
<dbReference type="AlphaFoldDB" id="A0A8H7VCS7"/>
<dbReference type="GO" id="GO:0031106">
    <property type="term" value="P:septin ring organization"/>
    <property type="evidence" value="ECO:0007669"/>
    <property type="project" value="TreeGrafter"/>
</dbReference>
<feature type="domain" description="PB1" evidence="5">
    <location>
        <begin position="850"/>
        <end position="934"/>
    </location>
</feature>
<dbReference type="CDD" id="cd05992">
    <property type="entry name" value="PB1"/>
    <property type="match status" value="1"/>
</dbReference>
<dbReference type="PANTHER" id="PTHR47339:SF1">
    <property type="entry name" value="CELL DIVISION CONTROL PROTEIN 24"/>
    <property type="match status" value="1"/>
</dbReference>
<evidence type="ECO:0000259" key="4">
    <source>
        <dbReference type="PROSITE" id="PS50010"/>
    </source>
</evidence>
<feature type="coiled-coil region" evidence="1">
    <location>
        <begin position="371"/>
        <end position="418"/>
    </location>
</feature>
<dbReference type="InterPro" id="IPR033511">
    <property type="entry name" value="Cdc24/Scd1_PH_dom"/>
</dbReference>
<dbReference type="Pfam" id="PF15411">
    <property type="entry name" value="PH_10"/>
    <property type="match status" value="1"/>
</dbReference>
<evidence type="ECO:0000313" key="6">
    <source>
        <dbReference type="EMBL" id="KAG2215675.1"/>
    </source>
</evidence>
<evidence type="ECO:0000259" key="5">
    <source>
        <dbReference type="PROSITE" id="PS51745"/>
    </source>
</evidence>
<feature type="compositionally biased region" description="Acidic residues" evidence="2">
    <location>
        <begin position="566"/>
        <end position="583"/>
    </location>
</feature>
<sequence length="934" mass="104545">MAALALKRRTPSLGTLPNVPANISIVDNPMPPTPATTISSMNPFNNKSGGSLYHTCRSVYGKLALVEGMADYLNADEHHQLSATSPSSSEPSTPTSGCDPLSKLWSICRRGAPLCTLFNATQPEKPLKVDQNPSLNTLNSCKASVYHFIVACRDQLEFTEEELFTITDLYQDDTNGFVKVVNTVDKLLNILEKDGVITVRSNNRNSDPNAPKDTRDKVVLELIETERKYVQDLETLQNYMRELQHQKILSPDTVHYLFGNLNTLVDFQRRFLIQLENAAECAPEEQRFCLLFLQMEEAFAVYEPYCANYYSAQDLVVQETPKLQKLADIMNPTYELPSMLIKPVQRICKYPLLLNQLIKTTNSEWPHYAEMEEGLEAIKRVTEKVNETQRKHENIQAVEDLRRRVDETQRDIVDGQGNLLLQGKLIMISGDNERELQIFLFEKALLICKETKDASKNRLTKTNTLSIKKKRRASLQPKGRIYTSRIISINNKSVPGTWALVVEYKDRDIERFTLKFRNEEQLKLWESTLNKTKAAHRTHVPNTHLLSMSAPMTPVNSQGRNTDGLYLDDDDDDDDDESDEDDFQTARSRSNSVSAQHILNGGGMRPKMPRNNSQDASMFKTTNGNGQRHQPMPGMNLSPLPRPATASGLPGSPPIDYGNVYPASPPPSSPSSPANSTSRTSTGTNASSWHRQRTDTNDTSPLADIASKFMSVTDAITPASEEYRPLGGPPGRSQSHSAAPFAHQQQMAALQQQHPPIPVPSISSPRSRVRSQSSPNIHKNMQQWDELPQVPINSRTLYRDTNNNNNNNNNTPSGVRNVASTPRLSEMATSPGLQSQIDRVVSAVPNSPGTIKIKLSYDEGIYVIMVPQEVTYLELMEKVEKKIRLVAILKQSDMLRIKYQDEDGDLITINSDDDVLMACENRGAHAALNLFVSV</sequence>
<evidence type="ECO:0000256" key="1">
    <source>
        <dbReference type="SAM" id="Coils"/>
    </source>
</evidence>
<dbReference type="GO" id="GO:0005634">
    <property type="term" value="C:nucleus"/>
    <property type="evidence" value="ECO:0007669"/>
    <property type="project" value="TreeGrafter"/>
</dbReference>
<dbReference type="Proteomes" id="UP000646827">
    <property type="component" value="Unassembled WGS sequence"/>
</dbReference>
<dbReference type="InterPro" id="IPR053026">
    <property type="entry name" value="CDC42_GEF"/>
</dbReference>
<feature type="domain" description="DH" evidence="4">
    <location>
        <begin position="214"/>
        <end position="388"/>
    </location>
</feature>
<keyword evidence="7" id="KW-1185">Reference proteome</keyword>
<comment type="caution">
    <text evidence="6">The sequence shown here is derived from an EMBL/GenBank/DDBJ whole genome shotgun (WGS) entry which is preliminary data.</text>
</comment>
<dbReference type="InterPro" id="IPR000219">
    <property type="entry name" value="DH_dom"/>
</dbReference>
<dbReference type="Pfam" id="PF00621">
    <property type="entry name" value="RhoGEF"/>
    <property type="match status" value="1"/>
</dbReference>
<feature type="compositionally biased region" description="Polar residues" evidence="2">
    <location>
        <begin position="585"/>
        <end position="597"/>
    </location>
</feature>
<dbReference type="Gene3D" id="2.30.29.30">
    <property type="entry name" value="Pleckstrin-homology domain (PH domain)/Phosphotyrosine-binding domain (PTB)"/>
    <property type="match status" value="1"/>
</dbReference>
<dbReference type="InterPro" id="IPR053793">
    <property type="entry name" value="PB1-like"/>
</dbReference>
<feature type="domain" description="PH" evidence="3">
    <location>
        <begin position="418"/>
        <end position="534"/>
    </location>
</feature>
<dbReference type="Gene3D" id="1.10.418.10">
    <property type="entry name" value="Calponin-like domain"/>
    <property type="match status" value="1"/>
</dbReference>
<dbReference type="PROSITE" id="PS51745">
    <property type="entry name" value="PB1"/>
    <property type="match status" value="1"/>
</dbReference>
<dbReference type="Gene3D" id="1.20.900.10">
    <property type="entry name" value="Dbl homology (DH) domain"/>
    <property type="match status" value="1"/>
</dbReference>
<organism evidence="6 7">
    <name type="scientific">Circinella minor</name>
    <dbReference type="NCBI Taxonomy" id="1195481"/>
    <lineage>
        <taxon>Eukaryota</taxon>
        <taxon>Fungi</taxon>
        <taxon>Fungi incertae sedis</taxon>
        <taxon>Mucoromycota</taxon>
        <taxon>Mucoromycotina</taxon>
        <taxon>Mucoromycetes</taxon>
        <taxon>Mucorales</taxon>
        <taxon>Lichtheimiaceae</taxon>
        <taxon>Circinella</taxon>
    </lineage>
</organism>
<dbReference type="SUPFAM" id="SSF50729">
    <property type="entry name" value="PH domain-like"/>
    <property type="match status" value="1"/>
</dbReference>
<dbReference type="SUPFAM" id="SSF54277">
    <property type="entry name" value="CAD &amp; PB1 domains"/>
    <property type="match status" value="1"/>
</dbReference>
<reference evidence="6 7" key="1">
    <citation type="submission" date="2020-12" db="EMBL/GenBank/DDBJ databases">
        <title>Metabolic potential, ecology and presence of endohyphal bacteria is reflected in genomic diversity of Mucoromycotina.</title>
        <authorList>
            <person name="Muszewska A."/>
            <person name="Okrasinska A."/>
            <person name="Steczkiewicz K."/>
            <person name="Drgas O."/>
            <person name="Orlowska M."/>
            <person name="Perlinska-Lenart U."/>
            <person name="Aleksandrzak-Piekarczyk T."/>
            <person name="Szatraj K."/>
            <person name="Zielenkiewicz U."/>
            <person name="Pilsyk S."/>
            <person name="Malc E."/>
            <person name="Mieczkowski P."/>
            <person name="Kruszewska J.S."/>
            <person name="Biernat P."/>
            <person name="Pawlowska J."/>
        </authorList>
    </citation>
    <scope>NUCLEOTIDE SEQUENCE [LARGE SCALE GENOMIC DNA]</scope>
    <source>
        <strain evidence="6 7">CBS 142.35</strain>
    </source>
</reference>
<dbReference type="GO" id="GO:0030010">
    <property type="term" value="P:establishment of cell polarity"/>
    <property type="evidence" value="ECO:0007669"/>
    <property type="project" value="TreeGrafter"/>
</dbReference>
<dbReference type="Pfam" id="PF00564">
    <property type="entry name" value="PB1"/>
    <property type="match status" value="1"/>
</dbReference>
<dbReference type="InterPro" id="IPR001331">
    <property type="entry name" value="GDS_CDC24_CS"/>
</dbReference>
<dbReference type="CDD" id="cd00160">
    <property type="entry name" value="RhoGEF"/>
    <property type="match status" value="1"/>
</dbReference>
<name>A0A8H7VCS7_9FUNG</name>
<dbReference type="SMART" id="SM00233">
    <property type="entry name" value="PH"/>
    <property type="match status" value="1"/>
</dbReference>
<dbReference type="SMART" id="SM00325">
    <property type="entry name" value="RhoGEF"/>
    <property type="match status" value="1"/>
</dbReference>
<feature type="region of interest" description="Disordered" evidence="2">
    <location>
        <begin position="541"/>
        <end position="702"/>
    </location>
</feature>
<dbReference type="GO" id="GO:0005085">
    <property type="term" value="F:guanyl-nucleotide exchange factor activity"/>
    <property type="evidence" value="ECO:0007669"/>
    <property type="project" value="InterPro"/>
</dbReference>
<evidence type="ECO:0000256" key="2">
    <source>
        <dbReference type="SAM" id="MobiDB-lite"/>
    </source>
</evidence>
<feature type="region of interest" description="Disordered" evidence="2">
    <location>
        <begin position="720"/>
        <end position="818"/>
    </location>
</feature>
<dbReference type="PANTHER" id="PTHR47339">
    <property type="entry name" value="CELL DIVISION CONTROL PROTEIN 24"/>
    <property type="match status" value="1"/>
</dbReference>
<feature type="compositionally biased region" description="Low complexity" evidence="2">
    <location>
        <begin position="671"/>
        <end position="682"/>
    </location>
</feature>
<dbReference type="InterPro" id="IPR035899">
    <property type="entry name" value="DBL_dom_sf"/>
</dbReference>